<gene>
    <name evidence="2" type="ORF">g.2353</name>
</gene>
<evidence type="ECO:0000256" key="1">
    <source>
        <dbReference type="SAM" id="MobiDB-lite"/>
    </source>
</evidence>
<name>A0A2S2PCC7_SCHGA</name>
<reference evidence="2" key="1">
    <citation type="submission" date="2018-04" db="EMBL/GenBank/DDBJ databases">
        <title>Transcriptome of Schizaphis graminum biotype I.</title>
        <authorList>
            <person name="Scully E.D."/>
            <person name="Geib S.M."/>
            <person name="Palmer N.A."/>
            <person name="Koch K."/>
            <person name="Bradshaw J."/>
            <person name="Heng-Moss T."/>
            <person name="Sarath G."/>
        </authorList>
    </citation>
    <scope>NUCLEOTIDE SEQUENCE</scope>
</reference>
<dbReference type="EMBL" id="GGMR01013957">
    <property type="protein sequence ID" value="MBY26576.1"/>
    <property type="molecule type" value="Transcribed_RNA"/>
</dbReference>
<feature type="region of interest" description="Disordered" evidence="1">
    <location>
        <begin position="26"/>
        <end position="47"/>
    </location>
</feature>
<protein>
    <submittedName>
        <fullName evidence="2">Uncharacterized protein</fullName>
    </submittedName>
</protein>
<proteinExistence type="predicted"/>
<dbReference type="AlphaFoldDB" id="A0A2S2PCC7"/>
<accession>A0A2S2PCC7</accession>
<evidence type="ECO:0000313" key="2">
    <source>
        <dbReference type="EMBL" id="MBY26576.1"/>
    </source>
</evidence>
<sequence>MVNEEDESILLCKEVLNLEDTLRATNETPMDNSIDNQPGTSGTYENTHLWTPLESTKLLRTTEKHKKLAIKKKNHSQTSASEKIIILSEKKQELVELQKTLLKEEHVENMTFLKAKHALELQSLELDIAIKKQKLNKNEF</sequence>
<organism evidence="2">
    <name type="scientific">Schizaphis graminum</name>
    <name type="common">Green bug aphid</name>
    <dbReference type="NCBI Taxonomy" id="13262"/>
    <lineage>
        <taxon>Eukaryota</taxon>
        <taxon>Metazoa</taxon>
        <taxon>Ecdysozoa</taxon>
        <taxon>Arthropoda</taxon>
        <taxon>Hexapoda</taxon>
        <taxon>Insecta</taxon>
        <taxon>Pterygota</taxon>
        <taxon>Neoptera</taxon>
        <taxon>Paraneoptera</taxon>
        <taxon>Hemiptera</taxon>
        <taxon>Sternorrhyncha</taxon>
        <taxon>Aphidomorpha</taxon>
        <taxon>Aphidoidea</taxon>
        <taxon>Aphididae</taxon>
        <taxon>Aphidini</taxon>
        <taxon>Schizaphis</taxon>
    </lineage>
</organism>